<proteinExistence type="predicted"/>
<feature type="region of interest" description="Disordered" evidence="1">
    <location>
        <begin position="1"/>
        <end position="20"/>
    </location>
</feature>
<organism evidence="2 3">
    <name type="scientific">Trametes cubensis</name>
    <dbReference type="NCBI Taxonomy" id="1111947"/>
    <lineage>
        <taxon>Eukaryota</taxon>
        <taxon>Fungi</taxon>
        <taxon>Dikarya</taxon>
        <taxon>Basidiomycota</taxon>
        <taxon>Agaricomycotina</taxon>
        <taxon>Agaricomycetes</taxon>
        <taxon>Polyporales</taxon>
        <taxon>Polyporaceae</taxon>
        <taxon>Trametes</taxon>
    </lineage>
</organism>
<dbReference type="EMBL" id="JAPEVG010000009">
    <property type="protein sequence ID" value="KAJ8497049.1"/>
    <property type="molecule type" value="Genomic_DNA"/>
</dbReference>
<evidence type="ECO:0000256" key="1">
    <source>
        <dbReference type="SAM" id="MobiDB-lite"/>
    </source>
</evidence>
<name>A0AAD7XG57_9APHY</name>
<keyword evidence="3" id="KW-1185">Reference proteome</keyword>
<evidence type="ECO:0000313" key="3">
    <source>
        <dbReference type="Proteomes" id="UP001215151"/>
    </source>
</evidence>
<comment type="caution">
    <text evidence="2">The sequence shown here is derived from an EMBL/GenBank/DDBJ whole genome shotgun (WGS) entry which is preliminary data.</text>
</comment>
<feature type="region of interest" description="Disordered" evidence="1">
    <location>
        <begin position="36"/>
        <end position="130"/>
    </location>
</feature>
<sequence>MTTTLTCNAHGTVQGPSPTRVQRAGEAIGDLWSLLDSGTNSYARPERSRMDAHGGNANPKHSLPARPSVPVSTPPASITMRDEGQITADVSRRPHANANANASTSHQHAHFAEKCSRASEGTTASVDAVR</sequence>
<dbReference type="Proteomes" id="UP001215151">
    <property type="component" value="Unassembled WGS sequence"/>
</dbReference>
<evidence type="ECO:0000313" key="2">
    <source>
        <dbReference type="EMBL" id="KAJ8497049.1"/>
    </source>
</evidence>
<dbReference type="AlphaFoldDB" id="A0AAD7XG57"/>
<reference evidence="2" key="1">
    <citation type="submission" date="2022-11" db="EMBL/GenBank/DDBJ databases">
        <title>Genome Sequence of Cubamyces cubensis.</title>
        <authorList>
            <person name="Buettner E."/>
        </authorList>
    </citation>
    <scope>NUCLEOTIDE SEQUENCE</scope>
    <source>
        <strain evidence="2">MPL-01</strain>
    </source>
</reference>
<protein>
    <submittedName>
        <fullName evidence="2">Uncharacterized protein</fullName>
    </submittedName>
</protein>
<accession>A0AAD7XG57</accession>
<gene>
    <name evidence="2" type="ORF">ONZ51_g715</name>
</gene>
<feature type="compositionally biased region" description="Polar residues" evidence="1">
    <location>
        <begin position="119"/>
        <end position="130"/>
    </location>
</feature>